<keyword evidence="4" id="KW-0963">Cytoplasm</keyword>
<dbReference type="PROSITE" id="PS00521">
    <property type="entry name" value="P5CR"/>
    <property type="match status" value="1"/>
</dbReference>
<dbReference type="GO" id="GO:0004735">
    <property type="term" value="F:pyrroline-5-carboxylate reductase activity"/>
    <property type="evidence" value="ECO:0007669"/>
    <property type="project" value="UniProtKB-EC"/>
</dbReference>
<feature type="binding site" evidence="13">
    <location>
        <position position="97"/>
    </location>
    <ligand>
        <name>NADPH</name>
        <dbReference type="ChEBI" id="CHEBI:57783"/>
    </ligand>
</feature>
<evidence type="ECO:0000256" key="7">
    <source>
        <dbReference type="ARBA" id="ARBA00022857"/>
    </source>
</evidence>
<comment type="catalytic activity">
    <reaction evidence="11">
        <text>L-proline + NAD(+) = (S)-1-pyrroline-5-carboxylate + NADH + 2 H(+)</text>
        <dbReference type="Rhea" id="RHEA:14105"/>
        <dbReference type="ChEBI" id="CHEBI:15378"/>
        <dbReference type="ChEBI" id="CHEBI:17388"/>
        <dbReference type="ChEBI" id="CHEBI:57540"/>
        <dbReference type="ChEBI" id="CHEBI:57945"/>
        <dbReference type="ChEBI" id="CHEBI:60039"/>
        <dbReference type="EC" id="1.5.1.2"/>
    </reaction>
    <physiologicalReaction direction="right-to-left" evidence="11">
        <dbReference type="Rhea" id="RHEA:14107"/>
    </physiologicalReaction>
</comment>
<keyword evidence="5 14" id="KW-0028">Amino-acid biosynthesis</keyword>
<dbReference type="InterPro" id="IPR000304">
    <property type="entry name" value="Pyrroline-COOH_reductase"/>
</dbReference>
<evidence type="ECO:0000313" key="17">
    <source>
        <dbReference type="Ensembl" id="ENSCPGP00000001289.1"/>
    </source>
</evidence>
<dbReference type="InterPro" id="IPR029036">
    <property type="entry name" value="P5CR_dimer"/>
</dbReference>
<dbReference type="FunFam" id="3.40.50.720:FF:000367">
    <property type="entry name" value="Pyrroline-5-carboxylate reductase"/>
    <property type="match status" value="1"/>
</dbReference>
<evidence type="ECO:0000256" key="14">
    <source>
        <dbReference type="RuleBase" id="RU003903"/>
    </source>
</evidence>
<keyword evidence="7 13" id="KW-0521">NADP</keyword>
<feature type="domain" description="Pyrroline-5-carboxylate reductase catalytic N-terminal" evidence="15">
    <location>
        <begin position="45"/>
        <end position="139"/>
    </location>
</feature>
<organism evidence="17 18">
    <name type="scientific">Calidris pygmaea</name>
    <name type="common">Spoon-billed sandpiper</name>
    <dbReference type="NCBI Taxonomy" id="425635"/>
    <lineage>
        <taxon>Eukaryota</taxon>
        <taxon>Metazoa</taxon>
        <taxon>Chordata</taxon>
        <taxon>Craniata</taxon>
        <taxon>Vertebrata</taxon>
        <taxon>Euteleostomi</taxon>
        <taxon>Archelosauria</taxon>
        <taxon>Archosauria</taxon>
        <taxon>Dinosauria</taxon>
        <taxon>Saurischia</taxon>
        <taxon>Theropoda</taxon>
        <taxon>Coelurosauria</taxon>
        <taxon>Aves</taxon>
        <taxon>Neognathae</taxon>
        <taxon>Neoaves</taxon>
        <taxon>Charadriiformes</taxon>
        <taxon>Scolopacidae</taxon>
        <taxon>Calidris</taxon>
    </lineage>
</organism>
<reference evidence="17" key="2">
    <citation type="submission" date="2025-09" db="UniProtKB">
        <authorList>
            <consortium name="Ensembl"/>
        </authorList>
    </citation>
    <scope>IDENTIFICATION</scope>
</reference>
<evidence type="ECO:0000256" key="2">
    <source>
        <dbReference type="ARBA" id="ARBA00005205"/>
    </source>
</evidence>
<feature type="binding site" evidence="13">
    <location>
        <begin position="110"/>
        <end position="113"/>
    </location>
    <ligand>
        <name>NADP(+)</name>
        <dbReference type="ChEBI" id="CHEBI:58349"/>
    </ligand>
</feature>
<dbReference type="GO" id="GO:0005737">
    <property type="term" value="C:cytoplasm"/>
    <property type="evidence" value="ECO:0007669"/>
    <property type="project" value="UniProtKB-SubCell"/>
</dbReference>
<evidence type="ECO:0000259" key="15">
    <source>
        <dbReference type="Pfam" id="PF03807"/>
    </source>
</evidence>
<dbReference type="InterPro" id="IPR053790">
    <property type="entry name" value="P5CR-like_CS"/>
</dbReference>
<dbReference type="Gene3D" id="1.10.3730.10">
    <property type="entry name" value="ProC C-terminal domain-like"/>
    <property type="match status" value="1"/>
</dbReference>
<dbReference type="AlphaFoldDB" id="A0A8C3J2F9"/>
<dbReference type="InterPro" id="IPR036291">
    <property type="entry name" value="NAD(P)-bd_dom_sf"/>
</dbReference>
<keyword evidence="6 14" id="KW-0641">Proline biosynthesis</keyword>
<protein>
    <recommendedName>
        <fullName evidence="14">Pyrroline-5-carboxylate reductase</fullName>
        <ecNumber evidence="14">1.5.1.2</ecNumber>
    </recommendedName>
</protein>
<reference evidence="17" key="1">
    <citation type="submission" date="2025-08" db="UniProtKB">
        <authorList>
            <consortium name="Ensembl"/>
        </authorList>
    </citation>
    <scope>IDENTIFICATION</scope>
</reference>
<dbReference type="GO" id="GO:0055129">
    <property type="term" value="P:L-proline biosynthetic process"/>
    <property type="evidence" value="ECO:0007669"/>
    <property type="project" value="UniProtKB-UniPathway"/>
</dbReference>
<dbReference type="EC" id="1.5.1.2" evidence="14"/>
<evidence type="ECO:0000256" key="5">
    <source>
        <dbReference type="ARBA" id="ARBA00022605"/>
    </source>
</evidence>
<evidence type="ECO:0000256" key="10">
    <source>
        <dbReference type="ARBA" id="ARBA00049867"/>
    </source>
</evidence>
<evidence type="ECO:0000256" key="3">
    <source>
        <dbReference type="ARBA" id="ARBA00005525"/>
    </source>
</evidence>
<dbReference type="PANTHER" id="PTHR11645">
    <property type="entry name" value="PYRROLINE-5-CARBOXYLATE REDUCTASE"/>
    <property type="match status" value="1"/>
</dbReference>
<dbReference type="NCBIfam" id="TIGR00112">
    <property type="entry name" value="proC"/>
    <property type="match status" value="1"/>
</dbReference>
<evidence type="ECO:0000256" key="6">
    <source>
        <dbReference type="ARBA" id="ARBA00022650"/>
    </source>
</evidence>
<accession>A0A8C3J2F9</accession>
<evidence type="ECO:0000256" key="1">
    <source>
        <dbReference type="ARBA" id="ARBA00004496"/>
    </source>
</evidence>
<dbReference type="InterPro" id="IPR028939">
    <property type="entry name" value="P5C_Rdtase_cat_N"/>
</dbReference>
<feature type="domain" description="Pyrroline-5-carboxylate reductase dimerisation" evidence="16">
    <location>
        <begin position="202"/>
        <end position="303"/>
    </location>
</feature>
<dbReference type="FunFam" id="1.10.3730.10:FF:000003">
    <property type="entry name" value="Pyrroline-5-carboxylate reductase 1, mitochondrial"/>
    <property type="match status" value="1"/>
</dbReference>
<comment type="pathway">
    <text evidence="2 14">Amino-acid biosynthesis; L-proline biosynthesis; L-proline from L-glutamate 5-semialdehyde: step 1/1.</text>
</comment>
<sequence length="309" mass="31681">MGAGGACRGRANGLFLFVQDGGGRVSEKGACPGRERGGMEAAELRVGFVGAGRMAGGLARGLLRAGKVPASSILASAPSDKNLDAWRESGCRTTHCNLEVLQESTLVFLATKPHVLPGVLQEIRPAVGPHHIVVSLAAGVTLQTLQRLLPAGTKVLRLMPNLPCVVQAGAMVFARGSGAGDGEAALLKSLLSSCGLCEEVPESYINIHTGLSGSGVAYVYLFAEALAEGAVKMGMPGGLASRIAAQTLLGAAKMMLETGEHPAKLRGDVCTPGGTTIHALHQLEKGALRATVMNAVEAATKRACDVAED</sequence>
<dbReference type="Proteomes" id="UP000694419">
    <property type="component" value="Unplaced"/>
</dbReference>
<dbReference type="Gene3D" id="3.40.50.720">
    <property type="entry name" value="NAD(P)-binding Rossmann-like Domain"/>
    <property type="match status" value="1"/>
</dbReference>
<comment type="function">
    <text evidence="12">Oxidoreductase that catalyzes the last step in proline biosynthesis, which corresponds to the reduction of pyrroline-5-carboxylate (P5C) to L-proline using NAD(P)H. Proline is synthesized from either glutamate or ornithine; both are converted to P5C, and then to proline via pyrroline-5-carboxylate reductases (PYCRs). PYCR3 is exclusively linked to the biosynthesis of proline from ornithine.</text>
</comment>
<dbReference type="PANTHER" id="PTHR11645:SF0">
    <property type="entry name" value="PYRROLINE-5-CARBOXYLATE REDUCTASE 3"/>
    <property type="match status" value="1"/>
</dbReference>
<evidence type="ECO:0000259" key="16">
    <source>
        <dbReference type="Pfam" id="PF14748"/>
    </source>
</evidence>
<comment type="similarity">
    <text evidence="3 14">Belongs to the pyrroline-5-carboxylate reductase family.</text>
</comment>
<evidence type="ECO:0000256" key="12">
    <source>
        <dbReference type="ARBA" id="ARBA00049975"/>
    </source>
</evidence>
<evidence type="ECO:0000256" key="8">
    <source>
        <dbReference type="ARBA" id="ARBA00023002"/>
    </source>
</evidence>
<keyword evidence="18" id="KW-1185">Reference proteome</keyword>
<name>A0A8C3J2F9_9CHAR</name>
<dbReference type="HAMAP" id="MF_01925">
    <property type="entry name" value="P5C_reductase"/>
    <property type="match status" value="1"/>
</dbReference>
<comment type="subunit">
    <text evidence="9">Homodecamer; composed of 5 homodimers.</text>
</comment>
<evidence type="ECO:0000256" key="9">
    <source>
        <dbReference type="ARBA" id="ARBA00038523"/>
    </source>
</evidence>
<keyword evidence="8 14" id="KW-0560">Oxidoreductase</keyword>
<comment type="catalytic activity">
    <reaction evidence="10">
        <text>L-proline + NADP(+) = (S)-1-pyrroline-5-carboxylate + NADPH + 2 H(+)</text>
        <dbReference type="Rhea" id="RHEA:14109"/>
        <dbReference type="ChEBI" id="CHEBI:15378"/>
        <dbReference type="ChEBI" id="CHEBI:17388"/>
        <dbReference type="ChEBI" id="CHEBI:57783"/>
        <dbReference type="ChEBI" id="CHEBI:58349"/>
        <dbReference type="ChEBI" id="CHEBI:60039"/>
        <dbReference type="EC" id="1.5.1.2"/>
    </reaction>
    <physiologicalReaction direction="right-to-left" evidence="10">
        <dbReference type="Rhea" id="RHEA:14111"/>
    </physiologicalReaction>
</comment>
<proteinExistence type="inferred from homology"/>
<evidence type="ECO:0000256" key="13">
    <source>
        <dbReference type="PIRSR" id="PIRSR000193-1"/>
    </source>
</evidence>
<evidence type="ECO:0000256" key="4">
    <source>
        <dbReference type="ARBA" id="ARBA00022490"/>
    </source>
</evidence>
<dbReference type="Pfam" id="PF14748">
    <property type="entry name" value="P5CR_dimer"/>
    <property type="match status" value="1"/>
</dbReference>
<dbReference type="PIRSF" id="PIRSF000193">
    <property type="entry name" value="Pyrrol-5-carb_rd"/>
    <property type="match status" value="1"/>
</dbReference>
<dbReference type="SUPFAM" id="SSF51735">
    <property type="entry name" value="NAD(P)-binding Rossmann-fold domains"/>
    <property type="match status" value="1"/>
</dbReference>
<comment type="subcellular location">
    <subcellularLocation>
        <location evidence="1">Cytoplasm</location>
    </subcellularLocation>
</comment>
<dbReference type="InterPro" id="IPR008927">
    <property type="entry name" value="6-PGluconate_DH-like_C_sf"/>
</dbReference>
<evidence type="ECO:0000256" key="11">
    <source>
        <dbReference type="ARBA" id="ARBA00049875"/>
    </source>
</evidence>
<dbReference type="Pfam" id="PF03807">
    <property type="entry name" value="F420_oxidored"/>
    <property type="match status" value="1"/>
</dbReference>
<dbReference type="SUPFAM" id="SSF48179">
    <property type="entry name" value="6-phosphogluconate dehydrogenase C-terminal domain-like"/>
    <property type="match status" value="1"/>
</dbReference>
<evidence type="ECO:0000313" key="18">
    <source>
        <dbReference type="Proteomes" id="UP000694419"/>
    </source>
</evidence>
<dbReference type="Ensembl" id="ENSCPGT00000001435.1">
    <property type="protein sequence ID" value="ENSCPGP00000001289.1"/>
    <property type="gene ID" value="ENSCPGG00000001021.1"/>
</dbReference>
<dbReference type="UniPathway" id="UPA00098">
    <property type="reaction ID" value="UER00361"/>
</dbReference>